<dbReference type="PRINTS" id="PR00691">
    <property type="entry name" value="ADHESINB"/>
</dbReference>
<evidence type="ECO:0000256" key="6">
    <source>
        <dbReference type="RuleBase" id="RU003512"/>
    </source>
</evidence>
<dbReference type="InterPro" id="IPR006129">
    <property type="entry name" value="AdhesinB"/>
</dbReference>
<proteinExistence type="inferred from homology"/>
<dbReference type="InterPro" id="IPR006128">
    <property type="entry name" value="Lipoprotein_PsaA-like"/>
</dbReference>
<evidence type="ECO:0000256" key="4">
    <source>
        <dbReference type="ARBA" id="ARBA00022723"/>
    </source>
</evidence>
<dbReference type="Gene3D" id="3.40.50.1980">
    <property type="entry name" value="Nitrogenase molybdenum iron protein domain"/>
    <property type="match status" value="2"/>
</dbReference>
<comment type="similarity">
    <text evidence="2 6">Belongs to the bacterial solute-binding protein 9 family.</text>
</comment>
<evidence type="ECO:0000313" key="8">
    <source>
        <dbReference type="EMBL" id="XBO71345.1"/>
    </source>
</evidence>
<evidence type="ECO:0000256" key="3">
    <source>
        <dbReference type="ARBA" id="ARBA00022448"/>
    </source>
</evidence>
<name>A0AAU7KI46_9GAMM</name>
<dbReference type="GO" id="GO:0030001">
    <property type="term" value="P:metal ion transport"/>
    <property type="evidence" value="ECO:0007669"/>
    <property type="project" value="InterPro"/>
</dbReference>
<feature type="chain" id="PRO_5043694683" evidence="7">
    <location>
        <begin position="27"/>
        <end position="335"/>
    </location>
</feature>
<dbReference type="InterPro" id="IPR006127">
    <property type="entry name" value="ZnuA-like"/>
</dbReference>
<dbReference type="EMBL" id="CP098827">
    <property type="protein sequence ID" value="XBO71345.1"/>
    <property type="molecule type" value="Genomic_DNA"/>
</dbReference>
<evidence type="ECO:0000256" key="1">
    <source>
        <dbReference type="ARBA" id="ARBA00004196"/>
    </source>
</evidence>
<evidence type="ECO:0000256" key="7">
    <source>
        <dbReference type="SAM" id="SignalP"/>
    </source>
</evidence>
<keyword evidence="5 7" id="KW-0732">Signal</keyword>
<evidence type="ECO:0000256" key="2">
    <source>
        <dbReference type="ARBA" id="ARBA00011028"/>
    </source>
</evidence>
<dbReference type="GO" id="GO:0007155">
    <property type="term" value="P:cell adhesion"/>
    <property type="evidence" value="ECO:0007669"/>
    <property type="project" value="InterPro"/>
</dbReference>
<keyword evidence="3 6" id="KW-0813">Transport</keyword>
<dbReference type="AlphaFoldDB" id="A0AAU7KI46"/>
<dbReference type="RefSeq" id="WP_348827420.1">
    <property type="nucleotide sequence ID" value="NZ_CP098827.1"/>
</dbReference>
<comment type="subcellular location">
    <subcellularLocation>
        <location evidence="1">Cell envelope</location>
    </subcellularLocation>
</comment>
<dbReference type="PANTHER" id="PTHR42953">
    <property type="entry name" value="HIGH-AFFINITY ZINC UPTAKE SYSTEM PROTEIN ZNUA-RELATED"/>
    <property type="match status" value="1"/>
</dbReference>
<organism evidence="8">
    <name type="scientific">Halomonas sp. RT37</name>
    <dbReference type="NCBI Taxonomy" id="2950872"/>
    <lineage>
        <taxon>Bacteria</taxon>
        <taxon>Pseudomonadati</taxon>
        <taxon>Pseudomonadota</taxon>
        <taxon>Gammaproteobacteria</taxon>
        <taxon>Oceanospirillales</taxon>
        <taxon>Halomonadaceae</taxon>
        <taxon>Halomonas</taxon>
    </lineage>
</organism>
<dbReference type="SUPFAM" id="SSF53807">
    <property type="entry name" value="Helical backbone' metal receptor"/>
    <property type="match status" value="1"/>
</dbReference>
<sequence length="335" mass="35558">MRRSAPASALLTLASLAALTTTQVHAQSDAVKTQAPLDVVVTVGMLGDLVEQVGGDCVAVNTMMGPGIDPHLYQASARDVHDLDQAELILYSGFSLEGQLGKVFDRFSRIKPTAAVSEQAVGDDQLIHTQDAYGVDPHLWMDAGLWARNVPVIAELLGEQRPHCAEAMQQRAEAYQASLAELDDWIQASIDSVPAEQRILVTAHDAFGYYGRAYGIEVAGIQGLSTATETGVADIRRMAELVVERGVPAMFVESTINPRTVQAVIDAAADQDHRVEIGGQLYSDAMGAKGTLEGTYIGMLKSNTEHIVSALGGQPAPLPEALAAQIASASQDADQ</sequence>
<evidence type="ECO:0000256" key="5">
    <source>
        <dbReference type="ARBA" id="ARBA00022729"/>
    </source>
</evidence>
<dbReference type="PANTHER" id="PTHR42953:SF1">
    <property type="entry name" value="METAL-BINDING PROTEIN HI_0362-RELATED"/>
    <property type="match status" value="1"/>
</dbReference>
<dbReference type="PRINTS" id="PR00690">
    <property type="entry name" value="ADHESNFAMILY"/>
</dbReference>
<dbReference type="Pfam" id="PF01297">
    <property type="entry name" value="ZnuA"/>
    <property type="match status" value="1"/>
</dbReference>
<dbReference type="InterPro" id="IPR050492">
    <property type="entry name" value="Bact_metal-bind_prot9"/>
</dbReference>
<keyword evidence="4" id="KW-0479">Metal-binding</keyword>
<gene>
    <name evidence="8" type="ORF">NFG58_01060</name>
</gene>
<feature type="signal peptide" evidence="7">
    <location>
        <begin position="1"/>
        <end position="26"/>
    </location>
</feature>
<accession>A0AAU7KI46</accession>
<reference evidence="8" key="1">
    <citation type="submission" date="2022-06" db="EMBL/GenBank/DDBJ databases">
        <title>A novel DMS-producing enzyme.</title>
        <authorList>
            <person name="Zhang Y."/>
        </authorList>
    </citation>
    <scope>NUCLEOTIDE SEQUENCE</scope>
    <source>
        <strain evidence="8">RT37</strain>
    </source>
</reference>
<dbReference type="GO" id="GO:0046872">
    <property type="term" value="F:metal ion binding"/>
    <property type="evidence" value="ECO:0007669"/>
    <property type="project" value="UniProtKB-KW"/>
</dbReference>
<protein>
    <submittedName>
        <fullName evidence="8">Zinc ABC transporter substrate-binding protein</fullName>
    </submittedName>
</protein>
<dbReference type="GO" id="GO:0030313">
    <property type="term" value="C:cell envelope"/>
    <property type="evidence" value="ECO:0007669"/>
    <property type="project" value="UniProtKB-SubCell"/>
</dbReference>